<evidence type="ECO:0000313" key="2">
    <source>
        <dbReference type="EMBL" id="CEL54410.1"/>
    </source>
</evidence>
<evidence type="ECO:0000313" key="3">
    <source>
        <dbReference type="Proteomes" id="UP000059188"/>
    </source>
</evidence>
<gene>
    <name evidence="2" type="ORF">RSOLAG1IB_11656</name>
</gene>
<keyword evidence="3" id="KW-1185">Reference proteome</keyword>
<name>A0A0B7FA29_THACB</name>
<proteinExistence type="predicted"/>
<feature type="compositionally biased region" description="Acidic residues" evidence="1">
    <location>
        <begin position="38"/>
        <end position="48"/>
    </location>
</feature>
<dbReference type="AlphaFoldDB" id="A0A0B7FA29"/>
<feature type="region of interest" description="Disordered" evidence="1">
    <location>
        <begin position="1"/>
        <end position="56"/>
    </location>
</feature>
<sequence length="146" mass="16156">MRLGKRSRDAKARKKLKKQRIDPGAEVSDESCYVPSETEADSDSESGDDASVNTVRKTRIEAQAAPMEIRDALQTLVEPEANGFSDSKSDGEIMLGDSDVLDENDWDPGFLPKLYPIFTQAVSDKNITLSFALGLYANLEIFLFFS</sequence>
<feature type="compositionally biased region" description="Basic and acidic residues" evidence="1">
    <location>
        <begin position="1"/>
        <end position="10"/>
    </location>
</feature>
<protein>
    <submittedName>
        <fullName evidence="2">Uncharacterized protein</fullName>
    </submittedName>
</protein>
<evidence type="ECO:0000256" key="1">
    <source>
        <dbReference type="SAM" id="MobiDB-lite"/>
    </source>
</evidence>
<reference evidence="2 3" key="1">
    <citation type="submission" date="2014-11" db="EMBL/GenBank/DDBJ databases">
        <authorList>
            <person name="Wibberg Daniel"/>
        </authorList>
    </citation>
    <scope>NUCLEOTIDE SEQUENCE [LARGE SCALE GENOMIC DNA]</scope>
    <source>
        <strain evidence="2">Rhizoctonia solani AG1-IB 7/3/14</strain>
    </source>
</reference>
<dbReference type="OrthoDB" id="10609434at2759"/>
<organism evidence="2 3">
    <name type="scientific">Thanatephorus cucumeris (strain AG1-IB / isolate 7/3/14)</name>
    <name type="common">Lettuce bottom rot fungus</name>
    <name type="synonym">Rhizoctonia solani</name>
    <dbReference type="NCBI Taxonomy" id="1108050"/>
    <lineage>
        <taxon>Eukaryota</taxon>
        <taxon>Fungi</taxon>
        <taxon>Dikarya</taxon>
        <taxon>Basidiomycota</taxon>
        <taxon>Agaricomycotina</taxon>
        <taxon>Agaricomycetes</taxon>
        <taxon>Cantharellales</taxon>
        <taxon>Ceratobasidiaceae</taxon>
        <taxon>Rhizoctonia</taxon>
        <taxon>Rhizoctonia solani AG-1</taxon>
    </lineage>
</organism>
<dbReference type="EMBL" id="LN679261">
    <property type="protein sequence ID" value="CEL54410.1"/>
    <property type="molecule type" value="Genomic_DNA"/>
</dbReference>
<dbReference type="Proteomes" id="UP000059188">
    <property type="component" value="Unassembled WGS sequence"/>
</dbReference>
<accession>A0A0B7FA29</accession>